<keyword evidence="5 12" id="KW-0812">Transmembrane</keyword>
<dbReference type="OrthoDB" id="6132759at2759"/>
<proteinExistence type="inferred from homology"/>
<feature type="transmembrane region" description="Helical" evidence="12">
    <location>
        <begin position="36"/>
        <end position="58"/>
    </location>
</feature>
<gene>
    <name evidence="13" type="ORF">DAPPUDRAFT_312878</name>
</gene>
<evidence type="ECO:0000256" key="4">
    <source>
        <dbReference type="ARBA" id="ARBA00022475"/>
    </source>
</evidence>
<protein>
    <recommendedName>
        <fullName evidence="15">Sodium/solute symporter</fullName>
    </recommendedName>
</protein>
<dbReference type="InParanoid" id="E9G1V6"/>
<comment type="similarity">
    <text evidence="2 11">Belongs to the sodium:solute symporter (SSF) (TC 2.A.21) family.</text>
</comment>
<dbReference type="eggNOG" id="KOG2349">
    <property type="taxonomic scope" value="Eukaryota"/>
</dbReference>
<evidence type="ECO:0000256" key="2">
    <source>
        <dbReference type="ARBA" id="ARBA00006434"/>
    </source>
</evidence>
<keyword evidence="10" id="KW-0739">Sodium transport</keyword>
<dbReference type="GO" id="GO:0005886">
    <property type="term" value="C:plasma membrane"/>
    <property type="evidence" value="ECO:0007669"/>
    <property type="project" value="UniProtKB-SubCell"/>
</dbReference>
<feature type="transmembrane region" description="Helical" evidence="12">
    <location>
        <begin position="265"/>
        <end position="283"/>
    </location>
</feature>
<feature type="transmembrane region" description="Helical" evidence="12">
    <location>
        <begin position="210"/>
        <end position="229"/>
    </location>
</feature>
<accession>E9G1V6</accession>
<dbReference type="NCBIfam" id="TIGR00813">
    <property type="entry name" value="sss"/>
    <property type="match status" value="1"/>
</dbReference>
<dbReference type="PROSITE" id="PS50283">
    <property type="entry name" value="NA_SOLUT_SYMP_3"/>
    <property type="match status" value="1"/>
</dbReference>
<dbReference type="InterPro" id="IPR001734">
    <property type="entry name" value="Na/solute_symporter"/>
</dbReference>
<evidence type="ECO:0000256" key="12">
    <source>
        <dbReference type="SAM" id="Phobius"/>
    </source>
</evidence>
<evidence type="ECO:0000256" key="5">
    <source>
        <dbReference type="ARBA" id="ARBA00022692"/>
    </source>
</evidence>
<name>E9G1V6_DAPPU</name>
<evidence type="ECO:0000256" key="3">
    <source>
        <dbReference type="ARBA" id="ARBA00022448"/>
    </source>
</evidence>
<dbReference type="STRING" id="6669.E9G1V6"/>
<evidence type="ECO:0000313" key="14">
    <source>
        <dbReference type="Proteomes" id="UP000000305"/>
    </source>
</evidence>
<dbReference type="Pfam" id="PF00474">
    <property type="entry name" value="SSF"/>
    <property type="match status" value="1"/>
</dbReference>
<dbReference type="InterPro" id="IPR038377">
    <property type="entry name" value="Na/Glc_symporter_sf"/>
</dbReference>
<dbReference type="InterPro" id="IPR051163">
    <property type="entry name" value="Sodium:Solute_Symporter_SSF"/>
</dbReference>
<evidence type="ECO:0000256" key="1">
    <source>
        <dbReference type="ARBA" id="ARBA00004651"/>
    </source>
</evidence>
<sequence>MRLDDRKPSPAHKHWRGKLKKKKLDKMRAALRLFGWADYLVFVAMLVISAIIGIYYACFGAKQNTTSEFLMAGRNMGTFPVAMSLIASFMSAITLLGTPAEVYQFGTMYWLIVLAFFLVIPATNYLYMPIFYQLQVTSAYEYLEVRFNKLVRCLGSATFTVQMSLYMAVVVYAPALALSQVTGIHVYISVTAIFAVCIFYTVVGGMKAVMWTDTVQVIIMFISMAVVVFKGDVDKGGSAAVWAANQATDRVEFGDFDPSPAKRHSVWSLIVGGYFTWVTIYGVNQSQVQRYLTVANIRQARNAVWINLVGLVALISLCCYAGMVIFARYEDCDLLGAGLVSKPDQLFPRFVMDTLGNYPGVPGLFVAGIFSGALSTVSSGLNSLAAICLEDFVRPFCGRGMSDAQATNVSKFIALGFGALCFGLVFVAAQLGNVLEAALSIFGILGGPLLGVFTLGMFFPWANAIGAAAGLLSSLSLMLWIGIGTQVAKAQGYLTVPRKPISLEGCPPFNVTNFTSSTTTEFTTMDWETTTSMPLEDEAYEPLGLYKLSYMWYSACGCLTVIVVGLIVSAITGLQDPRKLNPSLICNTGKNMYWFLPKKAKEFLRFHVGDDYVPEIKTKPEEKVGEINVAFSSSNPDDLQTISNIKRRASDKDIE</sequence>
<feature type="transmembrane region" description="Helical" evidence="12">
    <location>
        <begin position="437"/>
        <end position="458"/>
    </location>
</feature>
<feature type="transmembrane region" description="Helical" evidence="12">
    <location>
        <begin position="109"/>
        <end position="132"/>
    </location>
</feature>
<dbReference type="PANTHER" id="PTHR42985:SF39">
    <property type="entry name" value="GH10366P"/>
    <property type="match status" value="1"/>
</dbReference>
<keyword evidence="14" id="KW-1185">Reference proteome</keyword>
<dbReference type="HOGENOM" id="CLU_018808_11_1_1"/>
<feature type="transmembrane region" description="Helical" evidence="12">
    <location>
        <begin position="184"/>
        <end position="203"/>
    </location>
</feature>
<feature type="transmembrane region" description="Helical" evidence="12">
    <location>
        <begin position="465"/>
        <end position="483"/>
    </location>
</feature>
<feature type="transmembrane region" description="Helical" evidence="12">
    <location>
        <begin position="153"/>
        <end position="178"/>
    </location>
</feature>
<dbReference type="Gene3D" id="1.20.1730.10">
    <property type="entry name" value="Sodium/glucose cotransporter"/>
    <property type="match status" value="1"/>
</dbReference>
<feature type="transmembrane region" description="Helical" evidence="12">
    <location>
        <begin position="409"/>
        <end position="431"/>
    </location>
</feature>
<evidence type="ECO:0000256" key="6">
    <source>
        <dbReference type="ARBA" id="ARBA00022989"/>
    </source>
</evidence>
<dbReference type="GO" id="GO:0015293">
    <property type="term" value="F:symporter activity"/>
    <property type="evidence" value="ECO:0000318"/>
    <property type="project" value="GO_Central"/>
</dbReference>
<evidence type="ECO:0000256" key="11">
    <source>
        <dbReference type="RuleBase" id="RU362091"/>
    </source>
</evidence>
<feature type="transmembrane region" description="Helical" evidence="12">
    <location>
        <begin position="550"/>
        <end position="574"/>
    </location>
</feature>
<dbReference type="PhylomeDB" id="E9G1V6"/>
<keyword evidence="6 12" id="KW-1133">Transmembrane helix</keyword>
<evidence type="ECO:0000256" key="8">
    <source>
        <dbReference type="ARBA" id="ARBA00023065"/>
    </source>
</evidence>
<evidence type="ECO:0000256" key="7">
    <source>
        <dbReference type="ARBA" id="ARBA00023053"/>
    </source>
</evidence>
<comment type="subcellular location">
    <subcellularLocation>
        <location evidence="1">Cell membrane</location>
        <topology evidence="1">Multi-pass membrane protein</topology>
    </subcellularLocation>
</comment>
<keyword evidence="7" id="KW-0915">Sodium</keyword>
<dbReference type="FunCoup" id="E9G1V6">
    <property type="interactions" value="59"/>
</dbReference>
<evidence type="ECO:0000313" key="13">
    <source>
        <dbReference type="EMBL" id="EFX86559.1"/>
    </source>
</evidence>
<evidence type="ECO:0000256" key="9">
    <source>
        <dbReference type="ARBA" id="ARBA00023136"/>
    </source>
</evidence>
<dbReference type="GO" id="GO:0006814">
    <property type="term" value="P:sodium ion transport"/>
    <property type="evidence" value="ECO:0000318"/>
    <property type="project" value="GO_Central"/>
</dbReference>
<dbReference type="OMA" id="VEHMIEL"/>
<reference evidence="13 14" key="1">
    <citation type="journal article" date="2011" name="Science">
        <title>The ecoresponsive genome of Daphnia pulex.</title>
        <authorList>
            <person name="Colbourne J.K."/>
            <person name="Pfrender M.E."/>
            <person name="Gilbert D."/>
            <person name="Thomas W.K."/>
            <person name="Tucker A."/>
            <person name="Oakley T.H."/>
            <person name="Tokishita S."/>
            <person name="Aerts A."/>
            <person name="Arnold G.J."/>
            <person name="Basu M.K."/>
            <person name="Bauer D.J."/>
            <person name="Caceres C.E."/>
            <person name="Carmel L."/>
            <person name="Casola C."/>
            <person name="Choi J.H."/>
            <person name="Detter J.C."/>
            <person name="Dong Q."/>
            <person name="Dusheyko S."/>
            <person name="Eads B.D."/>
            <person name="Frohlich T."/>
            <person name="Geiler-Samerotte K.A."/>
            <person name="Gerlach D."/>
            <person name="Hatcher P."/>
            <person name="Jogdeo S."/>
            <person name="Krijgsveld J."/>
            <person name="Kriventseva E.V."/>
            <person name="Kultz D."/>
            <person name="Laforsch C."/>
            <person name="Lindquist E."/>
            <person name="Lopez J."/>
            <person name="Manak J.R."/>
            <person name="Muller J."/>
            <person name="Pangilinan J."/>
            <person name="Patwardhan R.P."/>
            <person name="Pitluck S."/>
            <person name="Pritham E.J."/>
            <person name="Rechtsteiner A."/>
            <person name="Rho M."/>
            <person name="Rogozin I.B."/>
            <person name="Sakarya O."/>
            <person name="Salamov A."/>
            <person name="Schaack S."/>
            <person name="Shapiro H."/>
            <person name="Shiga Y."/>
            <person name="Skalitzky C."/>
            <person name="Smith Z."/>
            <person name="Souvorov A."/>
            <person name="Sung W."/>
            <person name="Tang Z."/>
            <person name="Tsuchiya D."/>
            <person name="Tu H."/>
            <person name="Vos H."/>
            <person name="Wang M."/>
            <person name="Wolf Y.I."/>
            <person name="Yamagata H."/>
            <person name="Yamada T."/>
            <person name="Ye Y."/>
            <person name="Shaw J.R."/>
            <person name="Andrews J."/>
            <person name="Crease T.J."/>
            <person name="Tang H."/>
            <person name="Lucas S.M."/>
            <person name="Robertson H.M."/>
            <person name="Bork P."/>
            <person name="Koonin E.V."/>
            <person name="Zdobnov E.M."/>
            <person name="Grigoriev I.V."/>
            <person name="Lynch M."/>
            <person name="Boore J.L."/>
        </authorList>
    </citation>
    <scope>NUCLEOTIDE SEQUENCE [LARGE SCALE GENOMIC DNA]</scope>
</reference>
<keyword evidence="8" id="KW-0406">Ion transport</keyword>
<dbReference type="AlphaFoldDB" id="E9G1V6"/>
<feature type="transmembrane region" description="Helical" evidence="12">
    <location>
        <begin position="79"/>
        <end position="97"/>
    </location>
</feature>
<evidence type="ECO:0000256" key="10">
    <source>
        <dbReference type="ARBA" id="ARBA00023201"/>
    </source>
</evidence>
<feature type="transmembrane region" description="Helical" evidence="12">
    <location>
        <begin position="304"/>
        <end position="327"/>
    </location>
</feature>
<keyword evidence="3" id="KW-0813">Transport</keyword>
<keyword evidence="9 12" id="KW-0472">Membrane</keyword>
<dbReference type="CDD" id="cd11492">
    <property type="entry name" value="SLC5sbd_NIS-SMVT"/>
    <property type="match status" value="1"/>
</dbReference>
<dbReference type="Proteomes" id="UP000000305">
    <property type="component" value="Unassembled WGS sequence"/>
</dbReference>
<feature type="transmembrane region" description="Helical" evidence="12">
    <location>
        <begin position="364"/>
        <end position="389"/>
    </location>
</feature>
<dbReference type="EMBL" id="GL732529">
    <property type="protein sequence ID" value="EFX86559.1"/>
    <property type="molecule type" value="Genomic_DNA"/>
</dbReference>
<dbReference type="PANTHER" id="PTHR42985">
    <property type="entry name" value="SODIUM-COUPLED MONOCARBOXYLATE TRANSPORTER"/>
    <property type="match status" value="1"/>
</dbReference>
<keyword evidence="4" id="KW-1003">Cell membrane</keyword>
<dbReference type="KEGG" id="dpx:DAPPUDRAFT_312878"/>
<evidence type="ECO:0008006" key="15">
    <source>
        <dbReference type="Google" id="ProtNLM"/>
    </source>
</evidence>
<organism evidence="13 14">
    <name type="scientific">Daphnia pulex</name>
    <name type="common">Water flea</name>
    <dbReference type="NCBI Taxonomy" id="6669"/>
    <lineage>
        <taxon>Eukaryota</taxon>
        <taxon>Metazoa</taxon>
        <taxon>Ecdysozoa</taxon>
        <taxon>Arthropoda</taxon>
        <taxon>Crustacea</taxon>
        <taxon>Branchiopoda</taxon>
        <taxon>Diplostraca</taxon>
        <taxon>Cladocera</taxon>
        <taxon>Anomopoda</taxon>
        <taxon>Daphniidae</taxon>
        <taxon>Daphnia</taxon>
    </lineage>
</organism>